<evidence type="ECO:0000313" key="2">
    <source>
        <dbReference type="Proteomes" id="UP001626550"/>
    </source>
</evidence>
<gene>
    <name evidence="1" type="ORF">Ciccas_013548</name>
</gene>
<keyword evidence="2" id="KW-1185">Reference proteome</keyword>
<name>A0ABD2PM34_9PLAT</name>
<dbReference type="EMBL" id="JBJKFK010006191">
    <property type="protein sequence ID" value="KAL3307927.1"/>
    <property type="molecule type" value="Genomic_DNA"/>
</dbReference>
<accession>A0ABD2PM34</accession>
<evidence type="ECO:0000313" key="1">
    <source>
        <dbReference type="EMBL" id="KAL3307927.1"/>
    </source>
</evidence>
<protein>
    <submittedName>
        <fullName evidence="1">Uncharacterized protein</fullName>
    </submittedName>
</protein>
<dbReference type="AlphaFoldDB" id="A0ABD2PM34"/>
<comment type="caution">
    <text evidence="1">The sequence shown here is derived from an EMBL/GenBank/DDBJ whole genome shotgun (WGS) entry which is preliminary data.</text>
</comment>
<organism evidence="1 2">
    <name type="scientific">Cichlidogyrus casuarinus</name>
    <dbReference type="NCBI Taxonomy" id="1844966"/>
    <lineage>
        <taxon>Eukaryota</taxon>
        <taxon>Metazoa</taxon>
        <taxon>Spiralia</taxon>
        <taxon>Lophotrochozoa</taxon>
        <taxon>Platyhelminthes</taxon>
        <taxon>Monogenea</taxon>
        <taxon>Monopisthocotylea</taxon>
        <taxon>Dactylogyridea</taxon>
        <taxon>Ancyrocephalidae</taxon>
        <taxon>Cichlidogyrus</taxon>
    </lineage>
</organism>
<reference evidence="1 2" key="1">
    <citation type="submission" date="2024-11" db="EMBL/GenBank/DDBJ databases">
        <title>Adaptive evolution of stress response genes in parasites aligns with host niche diversity.</title>
        <authorList>
            <person name="Hahn C."/>
            <person name="Resl P."/>
        </authorList>
    </citation>
    <scope>NUCLEOTIDE SEQUENCE [LARGE SCALE GENOMIC DNA]</scope>
    <source>
        <strain evidence="1">EGGRZ-B1_66</strain>
        <tissue evidence="1">Body</tissue>
    </source>
</reference>
<sequence>MDKPKCHRYIGCEAKEADRSIAGRVGARPFAFEDRDNYCASPVVRYGLGLPNQPDLGGEVPEKSSR</sequence>
<proteinExistence type="predicted"/>
<dbReference type="Proteomes" id="UP001626550">
    <property type="component" value="Unassembled WGS sequence"/>
</dbReference>